<feature type="compositionally biased region" description="Polar residues" evidence="1">
    <location>
        <begin position="139"/>
        <end position="157"/>
    </location>
</feature>
<keyword evidence="3" id="KW-1185">Reference proteome</keyword>
<evidence type="ECO:0000313" key="3">
    <source>
        <dbReference type="Proteomes" id="UP000250235"/>
    </source>
</evidence>
<proteinExistence type="predicted"/>
<dbReference type="EMBL" id="KQ998120">
    <property type="protein sequence ID" value="KZV43377.1"/>
    <property type="molecule type" value="Genomic_DNA"/>
</dbReference>
<accession>A0A2Z7C9Y3</accession>
<dbReference type="AlphaFoldDB" id="A0A2Z7C9Y3"/>
<feature type="region of interest" description="Disordered" evidence="1">
    <location>
        <begin position="80"/>
        <end position="103"/>
    </location>
</feature>
<feature type="compositionally biased region" description="Polar residues" evidence="1">
    <location>
        <begin position="356"/>
        <end position="367"/>
    </location>
</feature>
<dbReference type="PANTHER" id="PTHR33318:SF4">
    <property type="entry name" value="OS04G0511700 PROTEIN"/>
    <property type="match status" value="1"/>
</dbReference>
<organism evidence="2 3">
    <name type="scientific">Dorcoceras hygrometricum</name>
    <dbReference type="NCBI Taxonomy" id="472368"/>
    <lineage>
        <taxon>Eukaryota</taxon>
        <taxon>Viridiplantae</taxon>
        <taxon>Streptophyta</taxon>
        <taxon>Embryophyta</taxon>
        <taxon>Tracheophyta</taxon>
        <taxon>Spermatophyta</taxon>
        <taxon>Magnoliopsida</taxon>
        <taxon>eudicotyledons</taxon>
        <taxon>Gunneridae</taxon>
        <taxon>Pentapetalae</taxon>
        <taxon>asterids</taxon>
        <taxon>lamiids</taxon>
        <taxon>Lamiales</taxon>
        <taxon>Gesneriaceae</taxon>
        <taxon>Didymocarpoideae</taxon>
        <taxon>Trichosporeae</taxon>
        <taxon>Loxocarpinae</taxon>
        <taxon>Dorcoceras</taxon>
    </lineage>
</organism>
<evidence type="ECO:0000256" key="1">
    <source>
        <dbReference type="SAM" id="MobiDB-lite"/>
    </source>
</evidence>
<name>A0A2Z7C9Y3_9LAMI</name>
<protein>
    <submittedName>
        <fullName evidence="2">Uncharacterized protein</fullName>
    </submittedName>
</protein>
<dbReference type="Proteomes" id="UP000250235">
    <property type="component" value="Unassembled WGS sequence"/>
</dbReference>
<feature type="compositionally biased region" description="Acidic residues" evidence="1">
    <location>
        <begin position="167"/>
        <end position="180"/>
    </location>
</feature>
<dbReference type="PANTHER" id="PTHR33318">
    <property type="entry name" value="ASPARTYL/GLUTAMYL-TRNA(ASN/GLN) AMIDOTRANSFERASE SUBUNIT"/>
    <property type="match status" value="1"/>
</dbReference>
<dbReference type="GO" id="GO:0007142">
    <property type="term" value="P:male meiosis II"/>
    <property type="evidence" value="ECO:0007669"/>
    <property type="project" value="InterPro"/>
</dbReference>
<reference evidence="2 3" key="1">
    <citation type="journal article" date="2015" name="Proc. Natl. Acad. Sci. U.S.A.">
        <title>The resurrection genome of Boea hygrometrica: A blueprint for survival of dehydration.</title>
        <authorList>
            <person name="Xiao L."/>
            <person name="Yang G."/>
            <person name="Zhang L."/>
            <person name="Yang X."/>
            <person name="Zhao S."/>
            <person name="Ji Z."/>
            <person name="Zhou Q."/>
            <person name="Hu M."/>
            <person name="Wang Y."/>
            <person name="Chen M."/>
            <person name="Xu Y."/>
            <person name="Jin H."/>
            <person name="Xiao X."/>
            <person name="Hu G."/>
            <person name="Bao F."/>
            <person name="Hu Y."/>
            <person name="Wan P."/>
            <person name="Li L."/>
            <person name="Deng X."/>
            <person name="Kuang T."/>
            <person name="Xiang C."/>
            <person name="Zhu J.K."/>
            <person name="Oliver M.J."/>
            <person name="He Y."/>
        </authorList>
    </citation>
    <scope>NUCLEOTIDE SEQUENCE [LARGE SCALE GENOMIC DNA]</scope>
    <source>
        <strain evidence="3">cv. XS01</strain>
    </source>
</reference>
<sequence>MGSTHVPCTTGNPEWLVSKPASLRYVARGLSLARAHNRWVRCQYTSSPIQKRNQVENGRQQSTLVDQSILEAPPTNLVSELQNEPKEEEKLSPSPKKRVTFNSNIVTHDHVSVSESTDSLPECDISRQIENDKGLKASNPGSEDGNSVTSSVGSYPSNHRYHNALDSDNEAEEYGDSEDVDELDDFEDEEGFSDYAEDDVDNVMNCQDVWSESIVISSAESRVENHSADSIDEEVGSHVLETRQSSDETEEFGPKTNARDRRDYVNSVLNPVENITQWKAIKSKGSSCLLNPQKENLASYSEETCKNMSLGVRTRFDELKKSNQEMAVDASLSNWLVSPEITPSKSNFPSRHESVESGNSISKGSHSVRSFEDRPILGASIVEELKQISVSSSPKKTSPIRNPDEMPIIGNVGTYWNHSGSTKNSGSISSYRGIPNTTSKYREIVHWQSTPFETRLERALNQGSTGA</sequence>
<feature type="region of interest" description="Disordered" evidence="1">
    <location>
        <begin position="131"/>
        <end position="180"/>
    </location>
</feature>
<evidence type="ECO:0000313" key="2">
    <source>
        <dbReference type="EMBL" id="KZV43377.1"/>
    </source>
</evidence>
<gene>
    <name evidence="2" type="ORF">F511_21969</name>
</gene>
<feature type="region of interest" description="Disordered" evidence="1">
    <location>
        <begin position="343"/>
        <end position="367"/>
    </location>
</feature>
<dbReference type="InterPro" id="IPR039300">
    <property type="entry name" value="JASON"/>
</dbReference>
<dbReference type="OrthoDB" id="1925835at2759"/>